<dbReference type="SUPFAM" id="SSF48403">
    <property type="entry name" value="Ankyrin repeat"/>
    <property type="match status" value="1"/>
</dbReference>
<protein>
    <recommendedName>
        <fullName evidence="14">TGF-beta family profile domain-containing protein</fullName>
    </recommendedName>
</protein>
<dbReference type="PANTHER" id="PTHR14491">
    <property type="entry name" value="SOSONDOWAH, ISOFORM G"/>
    <property type="match status" value="1"/>
</dbReference>
<keyword evidence="5" id="KW-0677">Repeat</keyword>
<dbReference type="SMART" id="SM00248">
    <property type="entry name" value="ANK"/>
    <property type="match status" value="2"/>
</dbReference>
<evidence type="ECO:0000256" key="3">
    <source>
        <dbReference type="ARBA" id="ARBA00022525"/>
    </source>
</evidence>
<dbReference type="InterPro" id="IPR036770">
    <property type="entry name" value="Ankyrin_rpt-contain_sf"/>
</dbReference>
<name>A0A5J5DBA3_9PERO</name>
<evidence type="ECO:0000313" key="15">
    <source>
        <dbReference type="EMBL" id="KAA8589021.1"/>
    </source>
</evidence>
<dbReference type="InterPro" id="IPR001839">
    <property type="entry name" value="TGF-b_C"/>
</dbReference>
<keyword evidence="8" id="KW-1015">Disulfide bond</keyword>
<feature type="region of interest" description="Disordered" evidence="13">
    <location>
        <begin position="194"/>
        <end position="214"/>
    </location>
</feature>
<comment type="subcellular location">
    <subcellularLocation>
        <location evidence="1">Secreted</location>
    </subcellularLocation>
</comment>
<keyword evidence="6 12" id="KW-0339">Growth factor</keyword>
<dbReference type="GO" id="GO:0008083">
    <property type="term" value="F:growth factor activity"/>
    <property type="evidence" value="ECO:0007669"/>
    <property type="project" value="UniProtKB-KW"/>
</dbReference>
<dbReference type="PRINTS" id="PR01415">
    <property type="entry name" value="ANKYRIN"/>
</dbReference>
<dbReference type="PROSITE" id="PS50297">
    <property type="entry name" value="ANK_REP_REGION"/>
    <property type="match status" value="2"/>
</dbReference>
<proteinExistence type="inferred from homology"/>
<evidence type="ECO:0000256" key="9">
    <source>
        <dbReference type="ARBA" id="ARBA00023180"/>
    </source>
</evidence>
<dbReference type="InterPro" id="IPR017948">
    <property type="entry name" value="TGFb_CS"/>
</dbReference>
<sequence>MDLTQESLLSFLLEHGGKVKNSELLNNFRGLISCSDPAEKQHNRDLFKKLVNSVAVVKQIDEVKFVIVKKRYQDFVKEVAQDASQKTQMDDSFSSPNTSFSYTSSPRRAESARAIYSDIQNNITCCPSNIHGNYYSDAKHTSVAAMLERSPLSRNISCADATTVKVLNISGDRGSRARKSGAVFAVIAVKSPPRDSAPATQAGLHSRVHPRKTSDKPIKLLTKVSTPSVPTLNPNFPDCKQGAKRDSQCWKDRQTEDMQPPGFPLLRPQNKRDDAKYSESVPLEPLAHEWLVKCAAGLWGQIHGLLLQDTQLAQKKDFMSGFTALHWAAKNGNSEMIHKLVNISRKRGTCVNINSKAHGGYTPLHIAAMHGHTQVMVLLVQGYGANVNERDNDGKKALHYLGKGVSAELRALMGGLQQSRYREKTEDEEYREHPKGFNTISKLFQPHIGKKQKTTTSSSPVRSSLAASSALNNLDDFTYPYGSIFSPLLKALSEHAGSRWNPGLKRKIKPEHRYIKYLTEVYKKSSRVQRSLDGNIIYNTVRLIKPQDECLAQSNKESFMQALSYSLDQVRRKEQLLKLALLYHFDHDRAAPFNSVCYLSLKEQEPSNQCPLCPGVHNVVNFTVRTDERSRGNWVEVDVTSFLQPLLKFQKKNINLLINVTCSEEQRVSGDERKGPQKFTLRSPPLLLYLIDNSKIAHQRFLVKAGQRPATGANTFHKQMVFKPEQRIGRTGRWKRESSKSKRGDKGLEFHLPELLPSSEFQTSDCALYDFRVRFSQLKLDHWIVFPPKYNPRYCRGICPRTMGFIYGSPVHTMVQNIIYEKLDSSVPRPSCIPSHYNPLSVMIFEEDGSYVYKEFEDMVATRCTCR</sequence>
<feature type="domain" description="TGF-beta family profile" evidence="14">
    <location>
        <begin position="740"/>
        <end position="867"/>
    </location>
</feature>
<dbReference type="SMART" id="SM00204">
    <property type="entry name" value="TGFB"/>
    <property type="match status" value="1"/>
</dbReference>
<dbReference type="AlphaFoldDB" id="A0A5J5DBA3"/>
<dbReference type="Pfam" id="PF12796">
    <property type="entry name" value="Ank_2"/>
    <property type="match status" value="1"/>
</dbReference>
<dbReference type="Pfam" id="PF25877">
    <property type="entry name" value="WHD_SOWAH"/>
    <property type="match status" value="1"/>
</dbReference>
<dbReference type="PANTHER" id="PTHR14491:SF2">
    <property type="entry name" value="ANKYRIN REPEAT DOMAIN-CONTAINING PROTEIN SOWAHA"/>
    <property type="match status" value="1"/>
</dbReference>
<feature type="repeat" description="ANK" evidence="11">
    <location>
        <begin position="359"/>
        <end position="392"/>
    </location>
</feature>
<dbReference type="FunFam" id="2.10.90.10:FF:000012">
    <property type="entry name" value="Growth/differentiation factor 9 (Predicted)"/>
    <property type="match status" value="1"/>
</dbReference>
<dbReference type="PROSITE" id="PS50088">
    <property type="entry name" value="ANK_REPEAT"/>
    <property type="match status" value="2"/>
</dbReference>
<evidence type="ECO:0000256" key="12">
    <source>
        <dbReference type="RuleBase" id="RU000354"/>
    </source>
</evidence>
<evidence type="ECO:0000256" key="5">
    <source>
        <dbReference type="ARBA" id="ARBA00022737"/>
    </source>
</evidence>
<comment type="caution">
    <text evidence="15">The sequence shown here is derived from an EMBL/GenBank/DDBJ whole genome shotgun (WGS) entry which is preliminary data.</text>
</comment>
<accession>A0A5J5DBA3</accession>
<evidence type="ECO:0000256" key="13">
    <source>
        <dbReference type="SAM" id="MobiDB-lite"/>
    </source>
</evidence>
<keyword evidence="7 11" id="KW-0040">ANK repeat</keyword>
<dbReference type="Proteomes" id="UP000327493">
    <property type="component" value="Chromosome 10"/>
</dbReference>
<evidence type="ECO:0000256" key="6">
    <source>
        <dbReference type="ARBA" id="ARBA00023030"/>
    </source>
</evidence>
<evidence type="ECO:0000256" key="1">
    <source>
        <dbReference type="ARBA" id="ARBA00004613"/>
    </source>
</evidence>
<evidence type="ECO:0000259" key="14">
    <source>
        <dbReference type="PROSITE" id="PS51362"/>
    </source>
</evidence>
<keyword evidence="9" id="KW-0325">Glycoprotein</keyword>
<feature type="repeat" description="ANK" evidence="11">
    <location>
        <begin position="320"/>
        <end position="356"/>
    </location>
</feature>
<dbReference type="Pfam" id="PF00019">
    <property type="entry name" value="TGF_beta"/>
    <property type="match status" value="1"/>
</dbReference>
<comment type="similarity">
    <text evidence="2 12">Belongs to the TGF-beta family.</text>
</comment>
<evidence type="ECO:0000313" key="16">
    <source>
        <dbReference type="Proteomes" id="UP000327493"/>
    </source>
</evidence>
<gene>
    <name evidence="15" type="ORF">FQN60_010366</name>
</gene>
<dbReference type="EMBL" id="VOFY01000010">
    <property type="protein sequence ID" value="KAA8589021.1"/>
    <property type="molecule type" value="Genomic_DNA"/>
</dbReference>
<dbReference type="PROSITE" id="PS51362">
    <property type="entry name" value="TGF_BETA_2"/>
    <property type="match status" value="1"/>
</dbReference>
<dbReference type="SUPFAM" id="SSF57501">
    <property type="entry name" value="Cystine-knot cytokines"/>
    <property type="match status" value="1"/>
</dbReference>
<reference evidence="15 16" key="1">
    <citation type="submission" date="2019-08" db="EMBL/GenBank/DDBJ databases">
        <title>A chromosome-level genome assembly, high-density linkage maps, and genome scans reveal the genomic architecture of hybrid incompatibilities underlying speciation via character displacement in darters (Percidae: Etheostominae).</title>
        <authorList>
            <person name="Moran R.L."/>
            <person name="Catchen J.M."/>
            <person name="Fuller R.C."/>
        </authorList>
    </citation>
    <scope>NUCLEOTIDE SEQUENCE [LARGE SCALE GENOMIC DNA]</scope>
    <source>
        <strain evidence="15">EspeVRDwgs_2016</strain>
        <tissue evidence="15">Muscle</tissue>
    </source>
</reference>
<evidence type="ECO:0000256" key="11">
    <source>
        <dbReference type="PROSITE-ProRule" id="PRU00023"/>
    </source>
</evidence>
<evidence type="ECO:0000256" key="7">
    <source>
        <dbReference type="ARBA" id="ARBA00023043"/>
    </source>
</evidence>
<evidence type="ECO:0000256" key="4">
    <source>
        <dbReference type="ARBA" id="ARBA00022729"/>
    </source>
</evidence>
<evidence type="ECO:0000256" key="8">
    <source>
        <dbReference type="ARBA" id="ARBA00023157"/>
    </source>
</evidence>
<dbReference type="InterPro" id="IPR058889">
    <property type="entry name" value="WHD_SOWAHA-C"/>
</dbReference>
<evidence type="ECO:0000256" key="10">
    <source>
        <dbReference type="ARBA" id="ARBA00038122"/>
    </source>
</evidence>
<dbReference type="Gene3D" id="1.25.40.20">
    <property type="entry name" value="Ankyrin repeat-containing domain"/>
    <property type="match status" value="1"/>
</dbReference>
<dbReference type="InterPro" id="IPR029034">
    <property type="entry name" value="Cystine-knot_cytokine"/>
</dbReference>
<keyword evidence="16" id="KW-1185">Reference proteome</keyword>
<dbReference type="GO" id="GO:0005576">
    <property type="term" value="C:extracellular region"/>
    <property type="evidence" value="ECO:0007669"/>
    <property type="project" value="UniProtKB-SubCell"/>
</dbReference>
<dbReference type="PROSITE" id="PS00250">
    <property type="entry name" value="TGF_BETA_1"/>
    <property type="match status" value="1"/>
</dbReference>
<keyword evidence="4" id="KW-0732">Signal</keyword>
<comment type="similarity">
    <text evidence="10">Belongs to the SOWAH family.</text>
</comment>
<dbReference type="Gene3D" id="2.10.90.10">
    <property type="entry name" value="Cystine-knot cytokines"/>
    <property type="match status" value="1"/>
</dbReference>
<evidence type="ECO:0000256" key="2">
    <source>
        <dbReference type="ARBA" id="ARBA00006656"/>
    </source>
</evidence>
<dbReference type="InterPro" id="IPR002110">
    <property type="entry name" value="Ankyrin_rpt"/>
</dbReference>
<keyword evidence="3" id="KW-0964">Secreted</keyword>
<organism evidence="15 16">
    <name type="scientific">Etheostoma spectabile</name>
    <name type="common">orangethroat darter</name>
    <dbReference type="NCBI Taxonomy" id="54343"/>
    <lineage>
        <taxon>Eukaryota</taxon>
        <taxon>Metazoa</taxon>
        <taxon>Chordata</taxon>
        <taxon>Craniata</taxon>
        <taxon>Vertebrata</taxon>
        <taxon>Euteleostomi</taxon>
        <taxon>Actinopterygii</taxon>
        <taxon>Neopterygii</taxon>
        <taxon>Teleostei</taxon>
        <taxon>Neoteleostei</taxon>
        <taxon>Acanthomorphata</taxon>
        <taxon>Eupercaria</taxon>
        <taxon>Perciformes</taxon>
        <taxon>Percoidei</taxon>
        <taxon>Percidae</taxon>
        <taxon>Etheostomatinae</taxon>
        <taxon>Etheostoma</taxon>
    </lineage>
</organism>